<sequence>MLGILLAWTARHRCPSAARPRAQSFSPRPARRAMAARPRFFMRMAAQLHLQRQRQRQQQQHHQHQQQQKRSATDLPKLPGPQSVVVALPPVGHV</sequence>
<proteinExistence type="predicted"/>
<gene>
    <name evidence="2" type="ORF">Trco_008057</name>
</gene>
<evidence type="ECO:0000256" key="1">
    <source>
        <dbReference type="SAM" id="MobiDB-lite"/>
    </source>
</evidence>
<feature type="compositionally biased region" description="Basic residues" evidence="1">
    <location>
        <begin position="51"/>
        <end position="64"/>
    </location>
</feature>
<protein>
    <submittedName>
        <fullName evidence="2">Uncharacterized protein</fullName>
    </submittedName>
</protein>
<dbReference type="AlphaFoldDB" id="A0A9P8QJ39"/>
<evidence type="ECO:0000313" key="2">
    <source>
        <dbReference type="EMBL" id="KAH6603282.1"/>
    </source>
</evidence>
<feature type="region of interest" description="Disordered" evidence="1">
    <location>
        <begin position="47"/>
        <end position="94"/>
    </location>
</feature>
<organism evidence="2 3">
    <name type="scientific">Trichoderma cornu-damae</name>
    <dbReference type="NCBI Taxonomy" id="654480"/>
    <lineage>
        <taxon>Eukaryota</taxon>
        <taxon>Fungi</taxon>
        <taxon>Dikarya</taxon>
        <taxon>Ascomycota</taxon>
        <taxon>Pezizomycotina</taxon>
        <taxon>Sordariomycetes</taxon>
        <taxon>Hypocreomycetidae</taxon>
        <taxon>Hypocreales</taxon>
        <taxon>Hypocreaceae</taxon>
        <taxon>Trichoderma</taxon>
    </lineage>
</organism>
<dbReference type="EMBL" id="JAIWOZ010000007">
    <property type="protein sequence ID" value="KAH6603282.1"/>
    <property type="molecule type" value="Genomic_DNA"/>
</dbReference>
<reference evidence="2" key="1">
    <citation type="submission" date="2021-08" db="EMBL/GenBank/DDBJ databases">
        <title>Chromosome-Level Trichoderma cornu-damae using Hi-C Data.</title>
        <authorList>
            <person name="Kim C.S."/>
        </authorList>
    </citation>
    <scope>NUCLEOTIDE SEQUENCE</scope>
    <source>
        <strain evidence="2">KA19-0412C</strain>
    </source>
</reference>
<name>A0A9P8QJ39_9HYPO</name>
<evidence type="ECO:0000313" key="3">
    <source>
        <dbReference type="Proteomes" id="UP000827724"/>
    </source>
</evidence>
<dbReference type="Proteomes" id="UP000827724">
    <property type="component" value="Unassembled WGS sequence"/>
</dbReference>
<keyword evidence="3" id="KW-1185">Reference proteome</keyword>
<accession>A0A9P8QJ39</accession>
<comment type="caution">
    <text evidence="2">The sequence shown here is derived from an EMBL/GenBank/DDBJ whole genome shotgun (WGS) entry which is preliminary data.</text>
</comment>